<dbReference type="GO" id="GO:0005886">
    <property type="term" value="C:plasma membrane"/>
    <property type="evidence" value="ECO:0007669"/>
    <property type="project" value="UniProtKB-SubCell"/>
</dbReference>
<reference evidence="10 11" key="1">
    <citation type="submission" date="2020-08" db="EMBL/GenBank/DDBJ databases">
        <title>Sequencing the genomes of 1000 actinobacteria strains.</title>
        <authorList>
            <person name="Klenk H.-P."/>
        </authorList>
    </citation>
    <scope>NUCLEOTIDE SEQUENCE [LARGE SCALE GENOMIC DNA]</scope>
    <source>
        <strain evidence="10 11">DSM 40129</strain>
    </source>
</reference>
<evidence type="ECO:0000256" key="7">
    <source>
        <dbReference type="ARBA" id="ARBA00023136"/>
    </source>
</evidence>
<dbReference type="EMBL" id="JACHLX010000001">
    <property type="protein sequence ID" value="MBB5809080.1"/>
    <property type="molecule type" value="Genomic_DNA"/>
</dbReference>
<keyword evidence="7 9" id="KW-0472">Membrane</keyword>
<dbReference type="AlphaFoldDB" id="A0AA89TQA6"/>
<dbReference type="InterPro" id="IPR000522">
    <property type="entry name" value="ABC_transptr_permease_BtuC"/>
</dbReference>
<dbReference type="RefSeq" id="WP_311240877.1">
    <property type="nucleotide sequence ID" value="NZ_BAABFE010000019.1"/>
</dbReference>
<keyword evidence="5 9" id="KW-0812">Transmembrane</keyword>
<keyword evidence="4" id="KW-1003">Cell membrane</keyword>
<dbReference type="Gene3D" id="1.10.3470.10">
    <property type="entry name" value="ABC transporter involved in vitamin B12 uptake, BtuC"/>
    <property type="match status" value="1"/>
</dbReference>
<evidence type="ECO:0000256" key="6">
    <source>
        <dbReference type="ARBA" id="ARBA00022989"/>
    </source>
</evidence>
<comment type="caution">
    <text evidence="10">The sequence shown here is derived from an EMBL/GenBank/DDBJ whole genome shotgun (WGS) entry which is preliminary data.</text>
</comment>
<organism evidence="10 11">
    <name type="scientific">Streptomyces collinus</name>
    <dbReference type="NCBI Taxonomy" id="42684"/>
    <lineage>
        <taxon>Bacteria</taxon>
        <taxon>Bacillati</taxon>
        <taxon>Actinomycetota</taxon>
        <taxon>Actinomycetes</taxon>
        <taxon>Kitasatosporales</taxon>
        <taxon>Streptomycetaceae</taxon>
        <taxon>Streptomyces</taxon>
    </lineage>
</organism>
<dbReference type="InterPro" id="IPR037294">
    <property type="entry name" value="ABC_BtuC-like"/>
</dbReference>
<evidence type="ECO:0000256" key="1">
    <source>
        <dbReference type="ARBA" id="ARBA00004651"/>
    </source>
</evidence>
<feature type="transmembrane region" description="Helical" evidence="9">
    <location>
        <begin position="80"/>
        <end position="107"/>
    </location>
</feature>
<evidence type="ECO:0000256" key="8">
    <source>
        <dbReference type="SAM" id="MobiDB-lite"/>
    </source>
</evidence>
<dbReference type="GO" id="GO:0033214">
    <property type="term" value="P:siderophore-iron import into cell"/>
    <property type="evidence" value="ECO:0007669"/>
    <property type="project" value="TreeGrafter"/>
</dbReference>
<keyword evidence="11" id="KW-1185">Reference proteome</keyword>
<evidence type="ECO:0000256" key="4">
    <source>
        <dbReference type="ARBA" id="ARBA00022475"/>
    </source>
</evidence>
<evidence type="ECO:0000256" key="9">
    <source>
        <dbReference type="SAM" id="Phobius"/>
    </source>
</evidence>
<evidence type="ECO:0000256" key="3">
    <source>
        <dbReference type="ARBA" id="ARBA00022448"/>
    </source>
</evidence>
<feature type="compositionally biased region" description="Basic residues" evidence="8">
    <location>
        <begin position="143"/>
        <end position="161"/>
    </location>
</feature>
<gene>
    <name evidence="10" type="ORF">HNR72_000108</name>
</gene>
<keyword evidence="6 9" id="KW-1133">Transmembrane helix</keyword>
<feature type="transmembrane region" description="Helical" evidence="9">
    <location>
        <begin position="39"/>
        <end position="59"/>
    </location>
</feature>
<sequence>MLASITSLLLVRAPIDAANAAFPWAVGSLNARPATPVTLLGYGLAGCLPLALLAGRRLTVPRLSDSVAAGLGVRVRAVRLGALAVAVVCAGLAVAVGGPLGMAALLAPEAARRICGPHGVPVLGSALAGATLVLLADTAGRTFRRTRRSPGRPRHGRHRRPLPALAPARIAPPEAAMTRPATTPSPDAATTLPLPLPATPSLPTSAQAAVTPPGRHPRRPRGTAPLAACRRPRRPRPPRRPYYAPTTSPSPTDRRSP</sequence>
<feature type="region of interest" description="Disordered" evidence="8">
    <location>
        <begin position="143"/>
        <end position="257"/>
    </location>
</feature>
<proteinExistence type="inferred from homology"/>
<comment type="subcellular location">
    <subcellularLocation>
        <location evidence="1">Cell membrane</location>
        <topology evidence="1">Multi-pass membrane protein</topology>
    </subcellularLocation>
</comment>
<keyword evidence="3" id="KW-0813">Transport</keyword>
<protein>
    <submittedName>
        <fullName evidence="10">Uncharacterized protein</fullName>
    </submittedName>
</protein>
<evidence type="ECO:0000256" key="2">
    <source>
        <dbReference type="ARBA" id="ARBA00007935"/>
    </source>
</evidence>
<evidence type="ECO:0000313" key="11">
    <source>
        <dbReference type="Proteomes" id="UP000579531"/>
    </source>
</evidence>
<dbReference type="Pfam" id="PF01032">
    <property type="entry name" value="FecCD"/>
    <property type="match status" value="1"/>
</dbReference>
<dbReference type="GO" id="GO:0022857">
    <property type="term" value="F:transmembrane transporter activity"/>
    <property type="evidence" value="ECO:0007669"/>
    <property type="project" value="InterPro"/>
</dbReference>
<name>A0AA89TQA6_STRCU</name>
<dbReference type="SUPFAM" id="SSF81345">
    <property type="entry name" value="ABC transporter involved in vitamin B12 uptake, BtuC"/>
    <property type="match status" value="1"/>
</dbReference>
<dbReference type="PANTHER" id="PTHR30472">
    <property type="entry name" value="FERRIC ENTEROBACTIN TRANSPORT SYSTEM PERMEASE PROTEIN"/>
    <property type="match status" value="1"/>
</dbReference>
<dbReference type="GeneID" id="93836489"/>
<comment type="similarity">
    <text evidence="2">Belongs to the binding-protein-dependent transport system permease family. FecCD subfamily.</text>
</comment>
<feature type="compositionally biased region" description="Low complexity" evidence="8">
    <location>
        <begin position="162"/>
        <end position="193"/>
    </location>
</feature>
<dbReference type="PANTHER" id="PTHR30472:SF24">
    <property type="entry name" value="FERRIC ENTEROBACTIN TRANSPORT SYSTEM PERMEASE PROTEIN FEPG"/>
    <property type="match status" value="1"/>
</dbReference>
<evidence type="ECO:0000256" key="5">
    <source>
        <dbReference type="ARBA" id="ARBA00022692"/>
    </source>
</evidence>
<evidence type="ECO:0000313" key="10">
    <source>
        <dbReference type="EMBL" id="MBB5809080.1"/>
    </source>
</evidence>
<accession>A0AA89TQA6</accession>
<feature type="compositionally biased region" description="Basic residues" evidence="8">
    <location>
        <begin position="230"/>
        <end position="239"/>
    </location>
</feature>
<dbReference type="Proteomes" id="UP000579531">
    <property type="component" value="Unassembled WGS sequence"/>
</dbReference>
<feature type="transmembrane region" description="Helical" evidence="9">
    <location>
        <begin position="119"/>
        <end position="139"/>
    </location>
</feature>